<comment type="caution">
    <text evidence="3">The sequence shown here is derived from an EMBL/GenBank/DDBJ whole genome shotgun (WGS) entry which is preliminary data.</text>
</comment>
<protein>
    <submittedName>
        <fullName evidence="3">Carboxyl-terminal processing protease</fullName>
    </submittedName>
</protein>
<dbReference type="SMART" id="SM00244">
    <property type="entry name" value="PHB"/>
    <property type="match status" value="1"/>
</dbReference>
<feature type="compositionally biased region" description="Polar residues" evidence="1">
    <location>
        <begin position="68"/>
        <end position="78"/>
    </location>
</feature>
<feature type="region of interest" description="Disordered" evidence="1">
    <location>
        <begin position="60"/>
        <end position="123"/>
    </location>
</feature>
<dbReference type="Proteomes" id="UP001363151">
    <property type="component" value="Unassembled WGS sequence"/>
</dbReference>
<dbReference type="PANTHER" id="PTHR43327">
    <property type="entry name" value="STOMATIN-LIKE PROTEIN 2, MITOCHONDRIAL"/>
    <property type="match status" value="1"/>
</dbReference>
<evidence type="ECO:0000313" key="4">
    <source>
        <dbReference type="Proteomes" id="UP001363151"/>
    </source>
</evidence>
<feature type="compositionally biased region" description="Pro residues" evidence="1">
    <location>
        <begin position="94"/>
        <end position="110"/>
    </location>
</feature>
<accession>A0ABR1G3W2</accession>
<organism evidence="3 4">
    <name type="scientific">Aureococcus anophagefferens</name>
    <name type="common">Harmful bloom alga</name>
    <dbReference type="NCBI Taxonomy" id="44056"/>
    <lineage>
        <taxon>Eukaryota</taxon>
        <taxon>Sar</taxon>
        <taxon>Stramenopiles</taxon>
        <taxon>Ochrophyta</taxon>
        <taxon>Pelagophyceae</taxon>
        <taxon>Pelagomonadales</taxon>
        <taxon>Pelagomonadaceae</taxon>
        <taxon>Aureococcus</taxon>
    </lineage>
</organism>
<evidence type="ECO:0000313" key="3">
    <source>
        <dbReference type="EMBL" id="KAK7248016.1"/>
    </source>
</evidence>
<dbReference type="InterPro" id="IPR001107">
    <property type="entry name" value="Band_7"/>
</dbReference>
<keyword evidence="4" id="KW-1185">Reference proteome</keyword>
<evidence type="ECO:0000259" key="2">
    <source>
        <dbReference type="SMART" id="SM00244"/>
    </source>
</evidence>
<dbReference type="GO" id="GO:0006508">
    <property type="term" value="P:proteolysis"/>
    <property type="evidence" value="ECO:0007669"/>
    <property type="project" value="UniProtKB-KW"/>
</dbReference>
<dbReference type="InterPro" id="IPR036013">
    <property type="entry name" value="Band_7/SPFH_dom_sf"/>
</dbReference>
<name>A0ABR1G3W2_AURAN</name>
<dbReference type="GO" id="GO:0008233">
    <property type="term" value="F:peptidase activity"/>
    <property type="evidence" value="ECO:0007669"/>
    <property type="project" value="UniProtKB-KW"/>
</dbReference>
<reference evidence="3 4" key="1">
    <citation type="submission" date="2024-03" db="EMBL/GenBank/DDBJ databases">
        <title>Aureococcus anophagefferens CCMP1851 and Kratosvirus quantuckense: Draft genome of a second virus-susceptible host strain in the model system.</title>
        <authorList>
            <person name="Chase E."/>
            <person name="Truchon A.R."/>
            <person name="Schepens W."/>
            <person name="Wilhelm S.W."/>
        </authorList>
    </citation>
    <scope>NUCLEOTIDE SEQUENCE [LARGE SCALE GENOMIC DNA]</scope>
    <source>
        <strain evidence="3 4">CCMP1851</strain>
    </source>
</reference>
<keyword evidence="3" id="KW-0378">Hydrolase</keyword>
<dbReference type="EMBL" id="JBBJCI010000122">
    <property type="protein sequence ID" value="KAK7248016.1"/>
    <property type="molecule type" value="Genomic_DNA"/>
</dbReference>
<proteinExistence type="predicted"/>
<dbReference type="PANTHER" id="PTHR43327:SF31">
    <property type="entry name" value="HYPERSENSITIVE-INDUCED RESPONSE PROTEIN 2"/>
    <property type="match status" value="1"/>
</dbReference>
<feature type="domain" description="Band 7" evidence="2">
    <location>
        <begin position="157"/>
        <end position="323"/>
    </location>
</feature>
<dbReference type="Gene3D" id="3.30.479.30">
    <property type="entry name" value="Band 7 domain"/>
    <property type="match status" value="1"/>
</dbReference>
<dbReference type="InterPro" id="IPR050710">
    <property type="entry name" value="Band7/mec-2_domain"/>
</dbReference>
<keyword evidence="3" id="KW-0645">Protease</keyword>
<dbReference type="Pfam" id="PF01145">
    <property type="entry name" value="Band_7"/>
    <property type="match status" value="1"/>
</dbReference>
<evidence type="ECO:0000256" key="1">
    <source>
        <dbReference type="SAM" id="MobiDB-lite"/>
    </source>
</evidence>
<gene>
    <name evidence="3" type="primary">HIR1</name>
    <name evidence="3" type="ORF">SO694_00086152</name>
</gene>
<sequence>MFQQMAVVMPPGVMPGQIMQVQTPAGIVQVQAPAGVPPGGQFVINVPAARAAAPVMRHDRGNAGAAQMRQTIAQQQYQAPPRSLPTPAQRPGGYAPPPPRQQYQPPPPVRQQPQYSGKLANTGSPVGRSLGAAPCNENCWKCVCGCYSPCCCLCLTQKVAQVRTGEVGVVESFGKYQRLAEPGENLLYAPLGSLVEFEKIARKMTMRIVETRVTANTKTEDNVFVTIDVTILYKIPDVSKVRDAAYKLDNVPTQLQDYVESTIRTLVSKVKIDDVFTLGKELRKAVLDEAAAKMLEFGYEIVDTLVTGIEPEPKVKASMNQINLEARMKLAQVNAAEAQKAIDIKRAEGRAEAKHLDGVGLARMRGAMIDGFARSVSTLNFADDDKFSGDATQLLLTTQYLDMLEALGRDDAGGTTKLFLPTAMTAVDDMRSRLTMFSKAFK</sequence>
<dbReference type="SUPFAM" id="SSF117892">
    <property type="entry name" value="Band 7/SPFH domain"/>
    <property type="match status" value="1"/>
</dbReference>